<protein>
    <recommendedName>
        <fullName evidence="1">Sugar fermentation stimulation protein homolog</fullName>
    </recommendedName>
</protein>
<dbReference type="AlphaFoldDB" id="A0A949X3Z3"/>
<dbReference type="InterPro" id="IPR041465">
    <property type="entry name" value="SfsA_N"/>
</dbReference>
<dbReference type="RefSeq" id="WP_218322591.1">
    <property type="nucleotide sequence ID" value="NZ_JAEEGC010000127.1"/>
</dbReference>
<dbReference type="InterPro" id="IPR040452">
    <property type="entry name" value="SfsA_C"/>
</dbReference>
<evidence type="ECO:0000256" key="1">
    <source>
        <dbReference type="HAMAP-Rule" id="MF_00095"/>
    </source>
</evidence>
<evidence type="ECO:0000313" key="5">
    <source>
        <dbReference type="Proteomes" id="UP000694308"/>
    </source>
</evidence>
<dbReference type="CDD" id="cd22359">
    <property type="entry name" value="SfsA-like_bacterial"/>
    <property type="match status" value="1"/>
</dbReference>
<evidence type="ECO:0000259" key="3">
    <source>
        <dbReference type="Pfam" id="PF17746"/>
    </source>
</evidence>
<dbReference type="Proteomes" id="UP000694308">
    <property type="component" value="Unassembled WGS sequence"/>
</dbReference>
<dbReference type="FunFam" id="2.40.50.580:FF:000002">
    <property type="entry name" value="Sugar fermentation stimulation protein homolog"/>
    <property type="match status" value="1"/>
</dbReference>
<feature type="domain" description="SfsA N-terminal OB" evidence="3">
    <location>
        <begin position="13"/>
        <end position="78"/>
    </location>
</feature>
<dbReference type="GO" id="GO:0003677">
    <property type="term" value="F:DNA binding"/>
    <property type="evidence" value="ECO:0007669"/>
    <property type="project" value="InterPro"/>
</dbReference>
<name>A0A949X3Z3_9CLOT</name>
<sequence length="230" mass="26359">MVIHKNIILAKFIHRPNRFQAYVDINGIESMVHVPNTGRCREILIPGCTVILREENSPSRKTKYDLIGGYKGDKFINIDSQIPNKVVEEALKNKKIGILDRYIKIEREKTFGNSRFDFKLTDDNGGECYLEVKGVTLEEDGKAMFPDAPTERGRKHLLELIEVKNSGREAAVLFLIQMDGVKYFSPYDEMDRNFGEALRLSKIKGVHILAYDCFVGENYITIKDKVQIKL</sequence>
<gene>
    <name evidence="1 4" type="primary">sfsA</name>
    <name evidence="4" type="ORF">I6U48_21790</name>
</gene>
<comment type="similarity">
    <text evidence="1">Belongs to the SfsA family.</text>
</comment>
<dbReference type="Pfam" id="PF03749">
    <property type="entry name" value="SfsA"/>
    <property type="match status" value="1"/>
</dbReference>
<evidence type="ECO:0000313" key="4">
    <source>
        <dbReference type="EMBL" id="MBV7275539.1"/>
    </source>
</evidence>
<dbReference type="NCBIfam" id="TIGR00230">
    <property type="entry name" value="sfsA"/>
    <property type="match status" value="1"/>
</dbReference>
<dbReference type="EMBL" id="JAEEGC010000127">
    <property type="protein sequence ID" value="MBV7275539.1"/>
    <property type="molecule type" value="Genomic_DNA"/>
</dbReference>
<dbReference type="Pfam" id="PF17746">
    <property type="entry name" value="SfsA_N"/>
    <property type="match status" value="1"/>
</dbReference>
<feature type="domain" description="Sugar fermentation stimulation protein C-terminal" evidence="2">
    <location>
        <begin position="81"/>
        <end position="217"/>
    </location>
</feature>
<dbReference type="PANTHER" id="PTHR30545">
    <property type="entry name" value="SUGAR FERMENTATION STIMULATION PROTEIN A"/>
    <property type="match status" value="1"/>
</dbReference>
<evidence type="ECO:0000259" key="2">
    <source>
        <dbReference type="Pfam" id="PF03749"/>
    </source>
</evidence>
<dbReference type="PANTHER" id="PTHR30545:SF2">
    <property type="entry name" value="SUGAR FERMENTATION STIMULATION PROTEIN A"/>
    <property type="match status" value="1"/>
</dbReference>
<accession>A0A949X3Z3</accession>
<reference evidence="4" key="1">
    <citation type="submission" date="2020-12" db="EMBL/GenBank/DDBJ databases">
        <title>Clostridium thailandense sp. nov., a novel acetogenic bacterium isolated from peat land soil in Thailand.</title>
        <authorList>
            <person name="Chaikitkaew S."/>
            <person name="Birkeland N.K."/>
        </authorList>
    </citation>
    <scope>NUCLEOTIDE SEQUENCE</scope>
    <source>
        <strain evidence="4">PL3</strain>
    </source>
</reference>
<keyword evidence="5" id="KW-1185">Reference proteome</keyword>
<proteinExistence type="inferred from homology"/>
<dbReference type="HAMAP" id="MF_00095">
    <property type="entry name" value="SfsA"/>
    <property type="match status" value="1"/>
</dbReference>
<dbReference type="InterPro" id="IPR005224">
    <property type="entry name" value="SfsA"/>
</dbReference>
<organism evidence="4 5">
    <name type="scientific">Clostridium thailandense</name>
    <dbReference type="NCBI Taxonomy" id="2794346"/>
    <lineage>
        <taxon>Bacteria</taxon>
        <taxon>Bacillati</taxon>
        <taxon>Bacillota</taxon>
        <taxon>Clostridia</taxon>
        <taxon>Eubacteriales</taxon>
        <taxon>Clostridiaceae</taxon>
        <taxon>Clostridium</taxon>
    </lineage>
</organism>
<comment type="caution">
    <text evidence="4">The sequence shown here is derived from an EMBL/GenBank/DDBJ whole genome shotgun (WGS) entry which is preliminary data.</text>
</comment>